<proteinExistence type="predicted"/>
<sequence>MPASAMAINERLARWRSERRGFGCDRQLPDEQNRAQPVRDQTPILR</sequence>
<evidence type="ECO:0000313" key="2">
    <source>
        <dbReference type="EMBL" id="CAA9566910.1"/>
    </source>
</evidence>
<name>A0A6J4V3E0_9BACT</name>
<evidence type="ECO:0000256" key="1">
    <source>
        <dbReference type="SAM" id="MobiDB-lite"/>
    </source>
</evidence>
<dbReference type="AlphaFoldDB" id="A0A6J4V3E0"/>
<dbReference type="EMBL" id="CADCWK010000237">
    <property type="protein sequence ID" value="CAA9566910.1"/>
    <property type="molecule type" value="Genomic_DNA"/>
</dbReference>
<feature type="compositionally biased region" description="Basic and acidic residues" evidence="1">
    <location>
        <begin position="19"/>
        <end position="33"/>
    </location>
</feature>
<reference evidence="2" key="1">
    <citation type="submission" date="2020-02" db="EMBL/GenBank/DDBJ databases">
        <authorList>
            <person name="Meier V. D."/>
        </authorList>
    </citation>
    <scope>NUCLEOTIDE SEQUENCE</scope>
    <source>
        <strain evidence="2">AVDCRST_MAG33</strain>
    </source>
</reference>
<gene>
    <name evidence="2" type="ORF">AVDCRST_MAG33-2148</name>
</gene>
<accession>A0A6J4V3E0</accession>
<protein>
    <submittedName>
        <fullName evidence="2">Uncharacterized protein</fullName>
    </submittedName>
</protein>
<feature type="region of interest" description="Disordered" evidence="1">
    <location>
        <begin position="19"/>
        <end position="46"/>
    </location>
</feature>
<organism evidence="2">
    <name type="scientific">uncultured Thermomicrobiales bacterium</name>
    <dbReference type="NCBI Taxonomy" id="1645740"/>
    <lineage>
        <taxon>Bacteria</taxon>
        <taxon>Pseudomonadati</taxon>
        <taxon>Thermomicrobiota</taxon>
        <taxon>Thermomicrobia</taxon>
        <taxon>Thermomicrobiales</taxon>
        <taxon>environmental samples</taxon>
    </lineage>
</organism>